<keyword evidence="4" id="KW-1185">Reference proteome</keyword>
<organism evidence="3 4">
    <name type="scientific">Halogeometricum salsisoli</name>
    <dbReference type="NCBI Taxonomy" id="2950536"/>
    <lineage>
        <taxon>Archaea</taxon>
        <taxon>Methanobacteriati</taxon>
        <taxon>Methanobacteriota</taxon>
        <taxon>Stenosarchaea group</taxon>
        <taxon>Halobacteria</taxon>
        <taxon>Halobacteriales</taxon>
        <taxon>Haloferacaceae</taxon>
        <taxon>Halogeometricum</taxon>
    </lineage>
</organism>
<dbReference type="EMBL" id="JAMQOP010000003">
    <property type="protein sequence ID" value="MDS0300103.1"/>
    <property type="molecule type" value="Genomic_DNA"/>
</dbReference>
<dbReference type="RefSeq" id="WP_310924996.1">
    <property type="nucleotide sequence ID" value="NZ_JAMQOP010000003.1"/>
</dbReference>
<dbReference type="InterPro" id="IPR006016">
    <property type="entry name" value="UspA"/>
</dbReference>
<feature type="domain" description="UspA" evidence="2">
    <location>
        <begin position="151"/>
        <end position="289"/>
    </location>
</feature>
<protein>
    <submittedName>
        <fullName evidence="3">Universal stress protein</fullName>
    </submittedName>
</protein>
<evidence type="ECO:0000313" key="4">
    <source>
        <dbReference type="Proteomes" id="UP001257060"/>
    </source>
</evidence>
<dbReference type="Pfam" id="PF00582">
    <property type="entry name" value="Usp"/>
    <property type="match status" value="2"/>
</dbReference>
<dbReference type="PRINTS" id="PR01438">
    <property type="entry name" value="UNVRSLSTRESS"/>
</dbReference>
<dbReference type="InterPro" id="IPR006015">
    <property type="entry name" value="Universal_stress_UspA"/>
</dbReference>
<evidence type="ECO:0000259" key="2">
    <source>
        <dbReference type="Pfam" id="PF00582"/>
    </source>
</evidence>
<comment type="caution">
    <text evidence="3">The sequence shown here is derived from an EMBL/GenBank/DDBJ whole genome shotgun (WGS) entry which is preliminary data.</text>
</comment>
<gene>
    <name evidence="3" type="ORF">NDI76_15260</name>
</gene>
<dbReference type="Gene3D" id="3.40.50.620">
    <property type="entry name" value="HUPs"/>
    <property type="match status" value="2"/>
</dbReference>
<proteinExistence type="inferred from homology"/>
<dbReference type="PANTHER" id="PTHR46268">
    <property type="entry name" value="STRESS RESPONSE PROTEIN NHAX"/>
    <property type="match status" value="1"/>
</dbReference>
<evidence type="ECO:0000256" key="1">
    <source>
        <dbReference type="ARBA" id="ARBA00008791"/>
    </source>
</evidence>
<dbReference type="Proteomes" id="UP001257060">
    <property type="component" value="Unassembled WGS sequence"/>
</dbReference>
<dbReference type="PANTHER" id="PTHR46268:SF6">
    <property type="entry name" value="UNIVERSAL STRESS PROTEIN UP12"/>
    <property type="match status" value="1"/>
</dbReference>
<dbReference type="SUPFAM" id="SSF52402">
    <property type="entry name" value="Adenine nucleotide alpha hydrolases-like"/>
    <property type="match status" value="2"/>
</dbReference>
<sequence length="304" mass="31972">MYDAILVPTDGSEHAGRAARQAGYLAELFDATVHLLSVVDVQAAAGAFNAGGVDKAFTDRLEAEGERAVEAAEAEMAGVDAVRTAVVRGRPDKVILNYADENDVDLVVMGTHGRTGLTRYVAGSVTERVLRLSDVPVLTVRATDEGEAGGYEEVLVPTDGSEYAEAAVDHGLAVAEAAGARVHAVNVVDLGGMTASATYGLPEDIIARIEADGEEATDEVASRARERGLEAVTDVRRGSAARTLLDYVDREDIDLVVMGTAGRTGLDRYLLGSTTEGLVRRSEAPVLAVNARNRTSESSKSKSE</sequence>
<dbReference type="CDD" id="cd00293">
    <property type="entry name" value="USP-like"/>
    <property type="match status" value="2"/>
</dbReference>
<accession>A0ABU2GIM2</accession>
<name>A0ABU2GIM2_9EURY</name>
<comment type="similarity">
    <text evidence="1">Belongs to the universal stress protein A family.</text>
</comment>
<reference evidence="3 4" key="1">
    <citation type="submission" date="2022-06" db="EMBL/GenBank/DDBJ databases">
        <title>Halogeometricum sp. a new haloarchaeum isolate from saline soil.</title>
        <authorList>
            <person name="Strakova D."/>
            <person name="Galisteo C."/>
            <person name="Sanchez-Porro C."/>
            <person name="Ventosa A."/>
        </authorList>
    </citation>
    <scope>NUCLEOTIDE SEQUENCE [LARGE SCALE GENOMIC DNA]</scope>
    <source>
        <strain evidence="3 4">S1BR25-6</strain>
    </source>
</reference>
<dbReference type="InterPro" id="IPR014729">
    <property type="entry name" value="Rossmann-like_a/b/a_fold"/>
</dbReference>
<feature type="domain" description="UspA" evidence="2">
    <location>
        <begin position="1"/>
        <end position="141"/>
    </location>
</feature>
<evidence type="ECO:0000313" key="3">
    <source>
        <dbReference type="EMBL" id="MDS0300103.1"/>
    </source>
</evidence>